<name>A0AA38FXP8_TAXCH</name>
<comment type="caution">
    <text evidence="1">The sequence shown here is derived from an EMBL/GenBank/DDBJ whole genome shotgun (WGS) entry which is preliminary data.</text>
</comment>
<proteinExistence type="predicted"/>
<evidence type="ECO:0000313" key="1">
    <source>
        <dbReference type="EMBL" id="KAH9312459.1"/>
    </source>
</evidence>
<keyword evidence="2" id="KW-1185">Reference proteome</keyword>
<dbReference type="AlphaFoldDB" id="A0AA38FXP8"/>
<dbReference type="Proteomes" id="UP000824469">
    <property type="component" value="Unassembled WGS sequence"/>
</dbReference>
<dbReference type="EMBL" id="JAHRHJ020000006">
    <property type="protein sequence ID" value="KAH9312459.1"/>
    <property type="molecule type" value="Genomic_DNA"/>
</dbReference>
<accession>A0AA38FXP8</accession>
<organism evidence="1 2">
    <name type="scientific">Taxus chinensis</name>
    <name type="common">Chinese yew</name>
    <name type="synonym">Taxus wallichiana var. chinensis</name>
    <dbReference type="NCBI Taxonomy" id="29808"/>
    <lineage>
        <taxon>Eukaryota</taxon>
        <taxon>Viridiplantae</taxon>
        <taxon>Streptophyta</taxon>
        <taxon>Embryophyta</taxon>
        <taxon>Tracheophyta</taxon>
        <taxon>Spermatophyta</taxon>
        <taxon>Pinopsida</taxon>
        <taxon>Pinidae</taxon>
        <taxon>Conifers II</taxon>
        <taxon>Cupressales</taxon>
        <taxon>Taxaceae</taxon>
        <taxon>Taxus</taxon>
    </lineage>
</organism>
<reference evidence="1 2" key="1">
    <citation type="journal article" date="2021" name="Nat. Plants">
        <title>The Taxus genome provides insights into paclitaxel biosynthesis.</title>
        <authorList>
            <person name="Xiong X."/>
            <person name="Gou J."/>
            <person name="Liao Q."/>
            <person name="Li Y."/>
            <person name="Zhou Q."/>
            <person name="Bi G."/>
            <person name="Li C."/>
            <person name="Du R."/>
            <person name="Wang X."/>
            <person name="Sun T."/>
            <person name="Guo L."/>
            <person name="Liang H."/>
            <person name="Lu P."/>
            <person name="Wu Y."/>
            <person name="Zhang Z."/>
            <person name="Ro D.K."/>
            <person name="Shang Y."/>
            <person name="Huang S."/>
            <person name="Yan J."/>
        </authorList>
    </citation>
    <scope>NUCLEOTIDE SEQUENCE [LARGE SCALE GENOMIC DNA]</scope>
    <source>
        <strain evidence="1">Ta-2019</strain>
    </source>
</reference>
<gene>
    <name evidence="1" type="ORF">KI387_027494</name>
</gene>
<sequence>MFARKSGLGWSVGEGGWSSYSSLGSGRVTVRDGCVDVRRGDEGACGLGGIACSNWDCGRGVDVNLERVWS</sequence>
<evidence type="ECO:0000313" key="2">
    <source>
        <dbReference type="Proteomes" id="UP000824469"/>
    </source>
</evidence>
<feature type="non-terminal residue" evidence="1">
    <location>
        <position position="70"/>
    </location>
</feature>
<protein>
    <submittedName>
        <fullName evidence="1">Uncharacterized protein</fullName>
    </submittedName>
</protein>